<proteinExistence type="predicted"/>
<dbReference type="EMBL" id="JAGTJR010000016">
    <property type="protein sequence ID" value="KAH7047408.1"/>
    <property type="molecule type" value="Genomic_DNA"/>
</dbReference>
<dbReference type="Proteomes" id="UP000774617">
    <property type="component" value="Unassembled WGS sequence"/>
</dbReference>
<protein>
    <submittedName>
        <fullName evidence="1">Uncharacterized protein</fullName>
    </submittedName>
</protein>
<name>A0ABQ8G7L9_9PEZI</name>
<comment type="caution">
    <text evidence="1">The sequence shown here is derived from an EMBL/GenBank/DDBJ whole genome shotgun (WGS) entry which is preliminary data.</text>
</comment>
<organism evidence="1 2">
    <name type="scientific">Macrophomina phaseolina</name>
    <dbReference type="NCBI Taxonomy" id="35725"/>
    <lineage>
        <taxon>Eukaryota</taxon>
        <taxon>Fungi</taxon>
        <taxon>Dikarya</taxon>
        <taxon>Ascomycota</taxon>
        <taxon>Pezizomycotina</taxon>
        <taxon>Dothideomycetes</taxon>
        <taxon>Dothideomycetes incertae sedis</taxon>
        <taxon>Botryosphaeriales</taxon>
        <taxon>Botryosphaeriaceae</taxon>
        <taxon>Macrophomina</taxon>
    </lineage>
</organism>
<gene>
    <name evidence="1" type="ORF">B0J12DRAFT_121134</name>
</gene>
<evidence type="ECO:0000313" key="2">
    <source>
        <dbReference type="Proteomes" id="UP000774617"/>
    </source>
</evidence>
<sequence length="220" mass="25018">MSTSMERDTLAWLAAARAASSVRLYDLATLEREMHALVARRIAAMERFEAVHNNVLTAVSRINHDMLVLLANARQYSHHRETLVSFLSSFQSFLRKHRDQAARYSREFYTATDAFENHMADYLCQSLYTSHSPLKPATIVADHDERVFIALNSFARSIISPDRLGMMKRHSSVARRSGEMAPAACEFRSLMTALERVFGDNGLTIDAAHTRMRFSFLVMV</sequence>
<evidence type="ECO:0000313" key="1">
    <source>
        <dbReference type="EMBL" id="KAH7047408.1"/>
    </source>
</evidence>
<accession>A0ABQ8G7L9</accession>
<keyword evidence="2" id="KW-1185">Reference proteome</keyword>
<reference evidence="1 2" key="1">
    <citation type="journal article" date="2021" name="Nat. Commun.">
        <title>Genetic determinants of endophytism in the Arabidopsis root mycobiome.</title>
        <authorList>
            <person name="Mesny F."/>
            <person name="Miyauchi S."/>
            <person name="Thiergart T."/>
            <person name="Pickel B."/>
            <person name="Atanasova L."/>
            <person name="Karlsson M."/>
            <person name="Huettel B."/>
            <person name="Barry K.W."/>
            <person name="Haridas S."/>
            <person name="Chen C."/>
            <person name="Bauer D."/>
            <person name="Andreopoulos W."/>
            <person name="Pangilinan J."/>
            <person name="LaButti K."/>
            <person name="Riley R."/>
            <person name="Lipzen A."/>
            <person name="Clum A."/>
            <person name="Drula E."/>
            <person name="Henrissat B."/>
            <person name="Kohler A."/>
            <person name="Grigoriev I.V."/>
            <person name="Martin F.M."/>
            <person name="Hacquard S."/>
        </authorList>
    </citation>
    <scope>NUCLEOTIDE SEQUENCE [LARGE SCALE GENOMIC DNA]</scope>
    <source>
        <strain evidence="1 2">MPI-SDFR-AT-0080</strain>
    </source>
</reference>